<reference evidence="1" key="2">
    <citation type="submission" date="2015-10" db="EMBL/GenBank/DDBJ databases">
        <authorList>
            <person name="Gilbert D.G."/>
        </authorList>
    </citation>
    <scope>NUCLEOTIDE SEQUENCE</scope>
</reference>
<evidence type="ECO:0000313" key="1">
    <source>
        <dbReference type="EMBL" id="JAI85797.1"/>
    </source>
</evidence>
<proteinExistence type="predicted"/>
<sequence>MFCNSDDGVPVFAFSQHKVVRFFLFCCSERVSLYRPIPFVHSTHWSLLLKWWIDKKNSGLFSFWSEVRFQAATKHNRNIIQKHGIFHQLYPLFFYTFSPPLILT</sequence>
<accession>A0A0P4XRQ9</accession>
<organism evidence="1">
    <name type="scientific">Daphnia magna</name>
    <dbReference type="NCBI Taxonomy" id="35525"/>
    <lineage>
        <taxon>Eukaryota</taxon>
        <taxon>Metazoa</taxon>
        <taxon>Ecdysozoa</taxon>
        <taxon>Arthropoda</taxon>
        <taxon>Crustacea</taxon>
        <taxon>Branchiopoda</taxon>
        <taxon>Diplostraca</taxon>
        <taxon>Cladocera</taxon>
        <taxon>Anomopoda</taxon>
        <taxon>Daphniidae</taxon>
        <taxon>Daphnia</taxon>
    </lineage>
</organism>
<name>A0A0P4XRQ9_9CRUS</name>
<dbReference type="AlphaFoldDB" id="A0A0P4XRQ9"/>
<protein>
    <submittedName>
        <fullName evidence="1">Uncharacterized protein</fullName>
    </submittedName>
</protein>
<reference evidence="1" key="1">
    <citation type="submission" date="2015-10" db="EMBL/GenBank/DDBJ databases">
        <title>Daphnia magna gene sets from two clonal populations assembled and annotated with EvidentialGene.</title>
        <authorList>
            <person name="Gilbert D."/>
            <person name="Podicheti R."/>
            <person name="Orsini L."/>
            <person name="Colbourne J."/>
            <person name="Pfrender M."/>
        </authorList>
    </citation>
    <scope>NUCLEOTIDE SEQUENCE</scope>
</reference>
<dbReference type="EMBL" id="GDIP01237604">
    <property type="protein sequence ID" value="JAI85797.1"/>
    <property type="molecule type" value="Transcribed_RNA"/>
</dbReference>